<evidence type="ECO:0000313" key="1">
    <source>
        <dbReference type="EMBL" id="KAK9884764.1"/>
    </source>
</evidence>
<dbReference type="EMBL" id="JARQZJ010000093">
    <property type="protein sequence ID" value="KAK9884764.1"/>
    <property type="molecule type" value="Genomic_DNA"/>
</dbReference>
<proteinExistence type="predicted"/>
<keyword evidence="2" id="KW-1185">Reference proteome</keyword>
<reference evidence="1 2" key="1">
    <citation type="submission" date="2023-03" db="EMBL/GenBank/DDBJ databases">
        <title>Genome insight into feeding habits of ladybird beetles.</title>
        <authorList>
            <person name="Li H.-S."/>
            <person name="Huang Y.-H."/>
            <person name="Pang H."/>
        </authorList>
    </citation>
    <scope>NUCLEOTIDE SEQUENCE [LARGE SCALE GENOMIC DNA]</scope>
    <source>
        <strain evidence="1">SYSU_2023b</strain>
        <tissue evidence="1">Whole body</tissue>
    </source>
</reference>
<comment type="caution">
    <text evidence="1">The sequence shown here is derived from an EMBL/GenBank/DDBJ whole genome shotgun (WGS) entry which is preliminary data.</text>
</comment>
<evidence type="ECO:0000313" key="2">
    <source>
        <dbReference type="Proteomes" id="UP001431783"/>
    </source>
</evidence>
<organism evidence="1 2">
    <name type="scientific">Henosepilachna vigintioctopunctata</name>
    <dbReference type="NCBI Taxonomy" id="420089"/>
    <lineage>
        <taxon>Eukaryota</taxon>
        <taxon>Metazoa</taxon>
        <taxon>Ecdysozoa</taxon>
        <taxon>Arthropoda</taxon>
        <taxon>Hexapoda</taxon>
        <taxon>Insecta</taxon>
        <taxon>Pterygota</taxon>
        <taxon>Neoptera</taxon>
        <taxon>Endopterygota</taxon>
        <taxon>Coleoptera</taxon>
        <taxon>Polyphaga</taxon>
        <taxon>Cucujiformia</taxon>
        <taxon>Coccinelloidea</taxon>
        <taxon>Coccinellidae</taxon>
        <taxon>Epilachninae</taxon>
        <taxon>Epilachnini</taxon>
        <taxon>Henosepilachna</taxon>
    </lineage>
</organism>
<protein>
    <submittedName>
        <fullName evidence="1">Uncharacterized protein</fullName>
    </submittedName>
</protein>
<gene>
    <name evidence="1" type="ORF">WA026_007612</name>
</gene>
<sequence>MREYYIENLPKNNKSSLESSSIQYNEGSKQITRKLTITSFFRTVNSGEIVKRELLTYTDTNKLHYIVDLDRRFKVDLSWALLAPLKVRQMRRTPPRVTLGITSILVKNT</sequence>
<dbReference type="AlphaFoldDB" id="A0AAW1UNN3"/>
<dbReference type="Proteomes" id="UP001431783">
    <property type="component" value="Unassembled WGS sequence"/>
</dbReference>
<name>A0AAW1UNN3_9CUCU</name>
<accession>A0AAW1UNN3</accession>